<dbReference type="Gene3D" id="3.10.180.10">
    <property type="entry name" value="2,3-Dihydroxybiphenyl 1,2-Dioxygenase, domain 1"/>
    <property type="match status" value="1"/>
</dbReference>
<dbReference type="EMBL" id="RSFW01000014">
    <property type="protein sequence ID" value="RSD26873.1"/>
    <property type="molecule type" value="Genomic_DNA"/>
</dbReference>
<dbReference type="InterPro" id="IPR051332">
    <property type="entry name" value="Fosfomycin_Res_Enzymes"/>
</dbReference>
<dbReference type="PROSITE" id="PS51819">
    <property type="entry name" value="VOC"/>
    <property type="match status" value="1"/>
</dbReference>
<dbReference type="PANTHER" id="PTHR36113">
    <property type="entry name" value="LYASE, PUTATIVE-RELATED-RELATED"/>
    <property type="match status" value="1"/>
</dbReference>
<feature type="domain" description="VOC" evidence="1">
    <location>
        <begin position="8"/>
        <end position="122"/>
    </location>
</feature>
<dbReference type="RefSeq" id="WP_125480532.1">
    <property type="nucleotide sequence ID" value="NZ_RSFW01000014.1"/>
</dbReference>
<name>A0A427TR51_9BACI</name>
<protein>
    <submittedName>
        <fullName evidence="2">VOC family protein</fullName>
    </submittedName>
</protein>
<dbReference type="InterPro" id="IPR029068">
    <property type="entry name" value="Glyas_Bleomycin-R_OHBP_Dase"/>
</dbReference>
<dbReference type="Pfam" id="PF00903">
    <property type="entry name" value="Glyoxalase"/>
    <property type="match status" value="1"/>
</dbReference>
<accession>A0A427TR51</accession>
<dbReference type="InterPro" id="IPR037523">
    <property type="entry name" value="VOC_core"/>
</dbReference>
<evidence type="ECO:0000313" key="3">
    <source>
        <dbReference type="Proteomes" id="UP000279911"/>
    </source>
</evidence>
<evidence type="ECO:0000259" key="1">
    <source>
        <dbReference type="PROSITE" id="PS51819"/>
    </source>
</evidence>
<dbReference type="SUPFAM" id="SSF54593">
    <property type="entry name" value="Glyoxalase/Bleomycin resistance protein/Dihydroxybiphenyl dioxygenase"/>
    <property type="match status" value="1"/>
</dbReference>
<proteinExistence type="predicted"/>
<organism evidence="2 3">
    <name type="scientific">Mesobacillus subterraneus</name>
    <dbReference type="NCBI Taxonomy" id="285983"/>
    <lineage>
        <taxon>Bacteria</taxon>
        <taxon>Bacillati</taxon>
        <taxon>Bacillota</taxon>
        <taxon>Bacilli</taxon>
        <taxon>Bacillales</taxon>
        <taxon>Bacillaceae</taxon>
        <taxon>Mesobacillus</taxon>
    </lineage>
</organism>
<comment type="caution">
    <text evidence="2">The sequence shown here is derived from an EMBL/GenBank/DDBJ whole genome shotgun (WGS) entry which is preliminary data.</text>
</comment>
<dbReference type="InterPro" id="IPR004360">
    <property type="entry name" value="Glyas_Fos-R_dOase_dom"/>
</dbReference>
<evidence type="ECO:0000313" key="2">
    <source>
        <dbReference type="EMBL" id="RSD26873.1"/>
    </source>
</evidence>
<dbReference type="AlphaFoldDB" id="A0A427TR51"/>
<reference evidence="3" key="1">
    <citation type="submission" date="2018-12" db="EMBL/GenBank/DDBJ databases">
        <title>Bacillus chawlae sp. nov., Bacillus glennii sp. nov., and Bacillus saganii sp. nov. Isolated from the Vehicle Assembly Building at Kennedy Space Center where the Viking Spacecraft were Assembled.</title>
        <authorList>
            <person name="Seuylemezian A."/>
            <person name="Vaishampayan P."/>
        </authorList>
    </citation>
    <scope>NUCLEOTIDE SEQUENCE [LARGE SCALE GENOMIC DNA]</scope>
    <source>
        <strain evidence="3">DSM 13966</strain>
    </source>
</reference>
<dbReference type="Proteomes" id="UP000279911">
    <property type="component" value="Unassembled WGS sequence"/>
</dbReference>
<dbReference type="OrthoDB" id="2608626at2"/>
<gene>
    <name evidence="2" type="ORF">EJA10_13575</name>
</gene>
<sequence>MTEDFLDHIHYFRIPVSNLEQSIQWYTEYLGFQMRFNQGELAVLELKTGPLFVLVQADQESRGHFTKNGQPEFSVGFSTSKIKELHDHLKNKGVEVEPIQKDHGHHYFCFYDPSGNKLQVHN</sequence>
<dbReference type="PANTHER" id="PTHR36113:SF3">
    <property type="entry name" value="SLL5075 PROTEIN"/>
    <property type="match status" value="1"/>
</dbReference>